<accession>A0A8J4DSA2</accession>
<evidence type="ECO:0000313" key="2">
    <source>
        <dbReference type="Proteomes" id="UP000619260"/>
    </source>
</evidence>
<comment type="caution">
    <text evidence="1">The sequence shown here is derived from an EMBL/GenBank/DDBJ whole genome shotgun (WGS) entry which is preliminary data.</text>
</comment>
<proteinExistence type="predicted"/>
<evidence type="ECO:0000313" key="1">
    <source>
        <dbReference type="EMBL" id="GIJ48489.1"/>
    </source>
</evidence>
<organism evidence="1 2">
    <name type="scientific">Virgisporangium aliadipatigenens</name>
    <dbReference type="NCBI Taxonomy" id="741659"/>
    <lineage>
        <taxon>Bacteria</taxon>
        <taxon>Bacillati</taxon>
        <taxon>Actinomycetota</taxon>
        <taxon>Actinomycetes</taxon>
        <taxon>Micromonosporales</taxon>
        <taxon>Micromonosporaceae</taxon>
        <taxon>Virgisporangium</taxon>
    </lineage>
</organism>
<protein>
    <submittedName>
        <fullName evidence="1">Uncharacterized protein</fullName>
    </submittedName>
</protein>
<reference evidence="1" key="1">
    <citation type="submission" date="2021-01" db="EMBL/GenBank/DDBJ databases">
        <title>Whole genome shotgun sequence of Virgisporangium aliadipatigenens NBRC 105644.</title>
        <authorList>
            <person name="Komaki H."/>
            <person name="Tamura T."/>
        </authorList>
    </citation>
    <scope>NUCLEOTIDE SEQUENCE</scope>
    <source>
        <strain evidence="1">NBRC 105644</strain>
    </source>
</reference>
<sequence>MEQALDSSSEWDTEMVDLSQLTLDQLVLRHDELDWLVQGLLKQVERPRYNLGTGPPGRAD</sequence>
<dbReference type="RefSeq" id="WP_203901977.1">
    <property type="nucleotide sequence ID" value="NZ_BOPF01000021.1"/>
</dbReference>
<dbReference type="EMBL" id="BOPF01000021">
    <property type="protein sequence ID" value="GIJ48489.1"/>
    <property type="molecule type" value="Genomic_DNA"/>
</dbReference>
<dbReference type="Proteomes" id="UP000619260">
    <property type="component" value="Unassembled WGS sequence"/>
</dbReference>
<gene>
    <name evidence="1" type="ORF">Val02_53750</name>
</gene>
<name>A0A8J4DSA2_9ACTN</name>
<keyword evidence="2" id="KW-1185">Reference proteome</keyword>
<dbReference type="AlphaFoldDB" id="A0A8J4DSA2"/>